<dbReference type="Proteomes" id="UP000273675">
    <property type="component" value="Unassembled WGS sequence"/>
</dbReference>
<dbReference type="AlphaFoldDB" id="A0A495D437"/>
<comment type="caution">
    <text evidence="1">The sequence shown here is derived from an EMBL/GenBank/DDBJ whole genome shotgun (WGS) entry which is preliminary data.</text>
</comment>
<evidence type="ECO:0000313" key="2">
    <source>
        <dbReference type="Proteomes" id="UP000273675"/>
    </source>
</evidence>
<proteinExistence type="predicted"/>
<dbReference type="OrthoDB" id="7630099at2"/>
<dbReference type="RefSeq" id="WP_121211199.1">
    <property type="nucleotide sequence ID" value="NZ_RBIM01000004.1"/>
</dbReference>
<accession>A0A495D437</accession>
<name>A0A495D437_9PROT</name>
<evidence type="ECO:0000313" key="1">
    <source>
        <dbReference type="EMBL" id="RKQ96642.1"/>
    </source>
</evidence>
<dbReference type="EMBL" id="RBIM01000004">
    <property type="protein sequence ID" value="RKQ96642.1"/>
    <property type="molecule type" value="Genomic_DNA"/>
</dbReference>
<protein>
    <submittedName>
        <fullName evidence="1">Uncharacterized protein</fullName>
    </submittedName>
</protein>
<gene>
    <name evidence="1" type="ORF">C7435_1974</name>
</gene>
<sequence>MSDKTRFDQLADAAERYGGYSLDNYAVIRSVAENLATGFCRFLGAEGKACVHLVPPQGAWSPQPHRSGAFSVSGSGFLPLGPISFGLAVRVSRTGDWTRLVLTCTKKGHHVEVAIAEGPVFDIGLPLETADLDTVFQRLHDHLIRWFEDQADLYENGDYGGRSIGFDLIHAEEDVS</sequence>
<organism evidence="1 2">
    <name type="scientific">Maricaulis maris</name>
    <dbReference type="NCBI Taxonomy" id="74318"/>
    <lineage>
        <taxon>Bacteria</taxon>
        <taxon>Pseudomonadati</taxon>
        <taxon>Pseudomonadota</taxon>
        <taxon>Alphaproteobacteria</taxon>
        <taxon>Maricaulales</taxon>
        <taxon>Maricaulaceae</taxon>
        <taxon>Maricaulis</taxon>
    </lineage>
</organism>
<reference evidence="1 2" key="1">
    <citation type="submission" date="2018-10" db="EMBL/GenBank/DDBJ databases">
        <title>Genomic Encyclopedia of Type Strains, Phase IV (KMG-IV): sequencing the most valuable type-strain genomes for metagenomic binning, comparative biology and taxonomic classification.</title>
        <authorList>
            <person name="Goeker M."/>
        </authorList>
    </citation>
    <scope>NUCLEOTIDE SEQUENCE [LARGE SCALE GENOMIC DNA]</scope>
    <source>
        <strain evidence="1 2">DSM 4734</strain>
    </source>
</reference>